<feature type="region of interest" description="Disordered" evidence="1">
    <location>
        <begin position="130"/>
        <end position="149"/>
    </location>
</feature>
<dbReference type="GO" id="GO:0046983">
    <property type="term" value="F:protein dimerization activity"/>
    <property type="evidence" value="ECO:0007669"/>
    <property type="project" value="InterPro"/>
</dbReference>
<dbReference type="InterPro" id="IPR011598">
    <property type="entry name" value="bHLH_dom"/>
</dbReference>
<dbReference type="PANTHER" id="PTHR19290">
    <property type="entry name" value="BASIC HELIX-LOOP-HELIX PROTEIN NEUROGENIN-RELATED"/>
    <property type="match status" value="1"/>
</dbReference>
<gene>
    <name evidence="3" type="ORF">XAT740_LOCUS35004</name>
</gene>
<dbReference type="GO" id="GO:0045944">
    <property type="term" value="P:positive regulation of transcription by RNA polymerase II"/>
    <property type="evidence" value="ECO:0007669"/>
    <property type="project" value="TreeGrafter"/>
</dbReference>
<dbReference type="Proteomes" id="UP000663828">
    <property type="component" value="Unassembled WGS sequence"/>
</dbReference>
<organism evidence="3 4">
    <name type="scientific">Adineta ricciae</name>
    <name type="common">Rotifer</name>
    <dbReference type="NCBI Taxonomy" id="249248"/>
    <lineage>
        <taxon>Eukaryota</taxon>
        <taxon>Metazoa</taxon>
        <taxon>Spiralia</taxon>
        <taxon>Gnathifera</taxon>
        <taxon>Rotifera</taxon>
        <taxon>Eurotatoria</taxon>
        <taxon>Bdelloidea</taxon>
        <taxon>Adinetida</taxon>
        <taxon>Adinetidae</taxon>
        <taxon>Adineta</taxon>
    </lineage>
</organism>
<protein>
    <recommendedName>
        <fullName evidence="2">BHLH domain-containing protein</fullName>
    </recommendedName>
</protein>
<dbReference type="SUPFAM" id="SSF47459">
    <property type="entry name" value="HLH, helix-loop-helix DNA-binding domain"/>
    <property type="match status" value="1"/>
</dbReference>
<name>A0A815MBR7_ADIRI</name>
<dbReference type="GO" id="GO:0070888">
    <property type="term" value="F:E-box binding"/>
    <property type="evidence" value="ECO:0007669"/>
    <property type="project" value="TreeGrafter"/>
</dbReference>
<dbReference type="GO" id="GO:0005634">
    <property type="term" value="C:nucleus"/>
    <property type="evidence" value="ECO:0007669"/>
    <property type="project" value="TreeGrafter"/>
</dbReference>
<feature type="region of interest" description="Disordered" evidence="1">
    <location>
        <begin position="24"/>
        <end position="52"/>
    </location>
</feature>
<comment type="caution">
    <text evidence="3">The sequence shown here is derived from an EMBL/GenBank/DDBJ whole genome shotgun (WGS) entry which is preliminary data.</text>
</comment>
<dbReference type="SMART" id="SM00353">
    <property type="entry name" value="HLH"/>
    <property type="match status" value="1"/>
</dbReference>
<dbReference type="GO" id="GO:0007423">
    <property type="term" value="P:sensory organ development"/>
    <property type="evidence" value="ECO:0007669"/>
    <property type="project" value="TreeGrafter"/>
</dbReference>
<dbReference type="InterPro" id="IPR050359">
    <property type="entry name" value="bHLH_transcription_factors"/>
</dbReference>
<evidence type="ECO:0000313" key="3">
    <source>
        <dbReference type="EMBL" id="CAF1417239.1"/>
    </source>
</evidence>
<dbReference type="Pfam" id="PF00010">
    <property type="entry name" value="HLH"/>
    <property type="match status" value="1"/>
</dbReference>
<dbReference type="InterPro" id="IPR036638">
    <property type="entry name" value="HLH_DNA-bd_sf"/>
</dbReference>
<feature type="compositionally biased region" description="Polar residues" evidence="1">
    <location>
        <begin position="24"/>
        <end position="42"/>
    </location>
</feature>
<proteinExistence type="predicted"/>
<evidence type="ECO:0000313" key="4">
    <source>
        <dbReference type="Proteomes" id="UP000663828"/>
    </source>
</evidence>
<dbReference type="EMBL" id="CAJNOR010003470">
    <property type="protein sequence ID" value="CAF1417239.1"/>
    <property type="molecule type" value="Genomic_DNA"/>
</dbReference>
<keyword evidence="4" id="KW-1185">Reference proteome</keyword>
<reference evidence="3" key="1">
    <citation type="submission" date="2021-02" db="EMBL/GenBank/DDBJ databases">
        <authorList>
            <person name="Nowell W R."/>
        </authorList>
    </citation>
    <scope>NUCLEOTIDE SEQUENCE</scope>
</reference>
<dbReference type="PROSITE" id="PS50888">
    <property type="entry name" value="BHLH"/>
    <property type="match status" value="1"/>
</dbReference>
<accession>A0A815MBR7</accession>
<dbReference type="GO" id="GO:0061564">
    <property type="term" value="P:axon development"/>
    <property type="evidence" value="ECO:0007669"/>
    <property type="project" value="TreeGrafter"/>
</dbReference>
<sequence>MANNSTPSSLWNFPLPLMMTSSLNTNEQQQSRQQEHPPSSVHSIGERKQRTLRLSINARERRRMHDLNDALDELRSVIPYAHSPSVRKLSKISTLYLGEFISSIRTNAQAIDELKKCVLRASYMSNQPGTILPQPTTMDFNTADQSNDG</sequence>
<dbReference type="PANTHER" id="PTHR19290:SF104">
    <property type="entry name" value="GH17679P"/>
    <property type="match status" value="1"/>
</dbReference>
<feature type="domain" description="BHLH" evidence="2">
    <location>
        <begin position="51"/>
        <end position="105"/>
    </location>
</feature>
<dbReference type="Gene3D" id="4.10.280.10">
    <property type="entry name" value="Helix-loop-helix DNA-binding domain"/>
    <property type="match status" value="1"/>
</dbReference>
<evidence type="ECO:0000259" key="2">
    <source>
        <dbReference type="PROSITE" id="PS50888"/>
    </source>
</evidence>
<dbReference type="AlphaFoldDB" id="A0A815MBR7"/>
<dbReference type="GO" id="GO:0000981">
    <property type="term" value="F:DNA-binding transcription factor activity, RNA polymerase II-specific"/>
    <property type="evidence" value="ECO:0007669"/>
    <property type="project" value="TreeGrafter"/>
</dbReference>
<evidence type="ECO:0000256" key="1">
    <source>
        <dbReference type="SAM" id="MobiDB-lite"/>
    </source>
</evidence>